<keyword evidence="2" id="KW-0812">Transmembrane</keyword>
<dbReference type="RefSeq" id="WP_061993206.1">
    <property type="nucleotide sequence ID" value="NZ_DF968001.1"/>
</dbReference>
<evidence type="ECO:0000313" key="4">
    <source>
        <dbReference type="Proteomes" id="UP000253891"/>
    </source>
</evidence>
<organism evidence="3 4">
    <name type="scientific">Fructobacillus ficulneus</name>
    <dbReference type="NCBI Taxonomy" id="157463"/>
    <lineage>
        <taxon>Bacteria</taxon>
        <taxon>Bacillati</taxon>
        <taxon>Bacillota</taxon>
        <taxon>Bacilli</taxon>
        <taxon>Lactobacillales</taxon>
        <taxon>Lactobacillaceae</taxon>
        <taxon>Fructobacillus</taxon>
    </lineage>
</organism>
<feature type="transmembrane region" description="Helical" evidence="2">
    <location>
        <begin position="12"/>
        <end position="32"/>
    </location>
</feature>
<feature type="coiled-coil region" evidence="1">
    <location>
        <begin position="47"/>
        <end position="74"/>
    </location>
</feature>
<evidence type="ECO:0000313" key="3">
    <source>
        <dbReference type="EMBL" id="GAO99823.1"/>
    </source>
</evidence>
<reference evidence="3 4" key="1">
    <citation type="journal article" date="2015" name="BMC Genomics">
        <title>Comparative genomics of Fructobacillus spp. and Leuconostoc spp. reveals niche-specific evolution of Fructobacillus spp.</title>
        <authorList>
            <person name="Endo A."/>
            <person name="Tanizawa Y."/>
            <person name="Tanaka N."/>
            <person name="Maeno S."/>
            <person name="Kumar H."/>
            <person name="Shiwa Y."/>
            <person name="Okada S."/>
            <person name="Yoshikawa H."/>
            <person name="Dicks L."/>
            <person name="Nakagawa J."/>
            <person name="Arita M."/>
        </authorList>
    </citation>
    <scope>NUCLEOTIDE SEQUENCE [LARGE SCALE GENOMIC DNA]</scope>
    <source>
        <strain evidence="3 4">JCM 12225</strain>
    </source>
</reference>
<keyword evidence="4" id="KW-1185">Reference proteome</keyword>
<dbReference type="STRING" id="157463.GCA_001047075_00734"/>
<gene>
    <name evidence="3" type="ORF">FFIC_240980</name>
</gene>
<keyword evidence="2" id="KW-0472">Membrane</keyword>
<keyword evidence="2" id="KW-1133">Transmembrane helix</keyword>
<name>A0A0K8MI05_9LACO</name>
<evidence type="ECO:0000256" key="1">
    <source>
        <dbReference type="SAM" id="Coils"/>
    </source>
</evidence>
<accession>A0A0K8MI05</accession>
<evidence type="ECO:0000256" key="2">
    <source>
        <dbReference type="SAM" id="Phobius"/>
    </source>
</evidence>
<dbReference type="Proteomes" id="UP000253891">
    <property type="component" value="Unassembled WGS sequence"/>
</dbReference>
<keyword evidence="1" id="KW-0175">Coiled coil</keyword>
<proteinExistence type="predicted"/>
<dbReference type="AlphaFoldDB" id="A0A0K8MI05"/>
<protein>
    <submittedName>
        <fullName evidence="3">Uncharacterized protein</fullName>
    </submittedName>
</protein>
<sequence length="87" mass="9690">MLSVQNIGDVSSLVTICGAILAGLGWGFKAIVLNPLLREIKYLTDQFKGLNDTLREIRSHSDELEDRVNTHEVQIGRLQVLIGKTEE</sequence>
<dbReference type="EMBL" id="DF968001">
    <property type="protein sequence ID" value="GAO99823.1"/>
    <property type="molecule type" value="Genomic_DNA"/>
</dbReference>
<dbReference type="OrthoDB" id="9938448at2"/>